<dbReference type="PANTHER" id="PTHR13349:SF2">
    <property type="entry name" value="TRANSLATION MACHINERY-ASSOCIATED PROTEIN 16"/>
    <property type="match status" value="1"/>
</dbReference>
<reference evidence="3" key="1">
    <citation type="submission" date="2020-04" db="EMBL/GenBank/DDBJ databases">
        <title>Analysis of mating type loci in Filobasidium floriforme.</title>
        <authorList>
            <person name="Nowrousian M."/>
        </authorList>
    </citation>
    <scope>NUCLEOTIDE SEQUENCE</scope>
    <source>
        <strain evidence="3">CBS 6242</strain>
    </source>
</reference>
<evidence type="ECO:0008006" key="5">
    <source>
        <dbReference type="Google" id="ProtNLM"/>
    </source>
</evidence>
<dbReference type="Gene3D" id="1.20.1440.170">
    <property type="entry name" value="Translation machinery-associated protein 16-like"/>
    <property type="match status" value="1"/>
</dbReference>
<comment type="caution">
    <text evidence="3">The sequence shown here is derived from an EMBL/GenBank/DDBJ whole genome shotgun (WGS) entry which is preliminary data.</text>
</comment>
<keyword evidence="4" id="KW-1185">Reference proteome</keyword>
<organism evidence="3 4">
    <name type="scientific">Filobasidium floriforme</name>
    <dbReference type="NCBI Taxonomy" id="5210"/>
    <lineage>
        <taxon>Eukaryota</taxon>
        <taxon>Fungi</taxon>
        <taxon>Dikarya</taxon>
        <taxon>Basidiomycota</taxon>
        <taxon>Agaricomycotina</taxon>
        <taxon>Tremellomycetes</taxon>
        <taxon>Filobasidiales</taxon>
        <taxon>Filobasidiaceae</taxon>
        <taxon>Filobasidium</taxon>
    </lineage>
</organism>
<evidence type="ECO:0000256" key="2">
    <source>
        <dbReference type="SAM" id="MobiDB-lite"/>
    </source>
</evidence>
<protein>
    <recommendedName>
        <fullName evidence="5">Translation machinery-associated protein 16</fullName>
    </recommendedName>
</protein>
<gene>
    <name evidence="3" type="ORF">FFLO_00532</name>
</gene>
<evidence type="ECO:0000313" key="4">
    <source>
        <dbReference type="Proteomes" id="UP000812966"/>
    </source>
</evidence>
<accession>A0A8K0JRQ2</accession>
<proteinExistence type="inferred from homology"/>
<dbReference type="Proteomes" id="UP000812966">
    <property type="component" value="Unassembled WGS sequence"/>
</dbReference>
<dbReference type="Pfam" id="PF11176">
    <property type="entry name" value="Tma16"/>
    <property type="match status" value="1"/>
</dbReference>
<dbReference type="GO" id="GO:0005634">
    <property type="term" value="C:nucleus"/>
    <property type="evidence" value="ECO:0007669"/>
    <property type="project" value="TreeGrafter"/>
</dbReference>
<comment type="similarity">
    <text evidence="1">Belongs to the TMA16 family.</text>
</comment>
<feature type="region of interest" description="Disordered" evidence="2">
    <location>
        <begin position="1"/>
        <end position="28"/>
    </location>
</feature>
<sequence length="207" mass="23629">MPNNKRHTIKQMQGKGKDKMHPSSRKGHQMERILLRSDKLKQATRRQYNAKELKMERPLFFIYSMTSPDPLTLDQLKSLIQDKFIGRNDDSIKELESKRRPGRPKDAKLVSAELAKEIEMSEYKSGFEVPDLTHLGTTKLIWRWLETDVGLKGSHLDALRVIRVTPEGTEPVVVREGRTVQMGLEQKSAPAAIKETTPVPELMSVDA</sequence>
<dbReference type="EMBL" id="JABELV010000006">
    <property type="protein sequence ID" value="KAG7571516.1"/>
    <property type="molecule type" value="Genomic_DNA"/>
</dbReference>
<evidence type="ECO:0000313" key="3">
    <source>
        <dbReference type="EMBL" id="KAG7571516.1"/>
    </source>
</evidence>
<name>A0A8K0JRQ2_9TREE</name>
<dbReference type="AlphaFoldDB" id="A0A8K0JRQ2"/>
<dbReference type="PANTHER" id="PTHR13349">
    <property type="entry name" value="TRANSLATION MACHINERY-ASSOCIATED PROTEIN 16"/>
    <property type="match status" value="1"/>
</dbReference>
<dbReference type="InterPro" id="IPR038356">
    <property type="entry name" value="Tma16_sf"/>
</dbReference>
<dbReference type="InterPro" id="IPR021346">
    <property type="entry name" value="Tma16"/>
</dbReference>
<evidence type="ECO:0000256" key="1">
    <source>
        <dbReference type="ARBA" id="ARBA00034127"/>
    </source>
</evidence>